<accession>A0A182MFA4</accession>
<sequence length="115" mass="13043">MTHPGYVSMSAPMIIIITFCVGVPTDTDVPMKKLDQGASSVQSQYRPYRVTQAWLWLLPNARKQSPPLDDYVRGNVRAGGSRLTNEVWEKRTQRSNGLHCLEIDHHIITIVLLKK</sequence>
<feature type="transmembrane region" description="Helical" evidence="1">
    <location>
        <begin position="6"/>
        <end position="24"/>
    </location>
</feature>
<reference evidence="2" key="2">
    <citation type="submission" date="2020-05" db="UniProtKB">
        <authorList>
            <consortium name="EnsemblMetazoa"/>
        </authorList>
    </citation>
    <scope>IDENTIFICATION</scope>
    <source>
        <strain evidence="2">A-37</strain>
    </source>
</reference>
<keyword evidence="1" id="KW-0472">Membrane</keyword>
<keyword evidence="1" id="KW-0812">Transmembrane</keyword>
<name>A0A182MFA4_9DIPT</name>
<proteinExistence type="predicted"/>
<reference evidence="3" key="1">
    <citation type="submission" date="2013-09" db="EMBL/GenBank/DDBJ databases">
        <title>The Genome Sequence of Anopheles culicifacies species A.</title>
        <authorList>
            <consortium name="The Broad Institute Genomics Platform"/>
            <person name="Neafsey D.E."/>
            <person name="Besansky N."/>
            <person name="Howell P."/>
            <person name="Walton C."/>
            <person name="Young S.K."/>
            <person name="Zeng Q."/>
            <person name="Gargeya S."/>
            <person name="Fitzgerald M."/>
            <person name="Haas B."/>
            <person name="Abouelleil A."/>
            <person name="Allen A.W."/>
            <person name="Alvarado L."/>
            <person name="Arachchi H.M."/>
            <person name="Berlin A.M."/>
            <person name="Chapman S.B."/>
            <person name="Gainer-Dewar J."/>
            <person name="Goldberg J."/>
            <person name="Griggs A."/>
            <person name="Gujja S."/>
            <person name="Hansen M."/>
            <person name="Howarth C."/>
            <person name="Imamovic A."/>
            <person name="Ireland A."/>
            <person name="Larimer J."/>
            <person name="McCowan C."/>
            <person name="Murphy C."/>
            <person name="Pearson M."/>
            <person name="Poon T.W."/>
            <person name="Priest M."/>
            <person name="Roberts A."/>
            <person name="Saif S."/>
            <person name="Shea T."/>
            <person name="Sisk P."/>
            <person name="Sykes S."/>
            <person name="Wortman J."/>
            <person name="Nusbaum C."/>
            <person name="Birren B."/>
        </authorList>
    </citation>
    <scope>NUCLEOTIDE SEQUENCE [LARGE SCALE GENOMIC DNA]</scope>
    <source>
        <strain evidence="3">A-37</strain>
    </source>
</reference>
<dbReference type="AlphaFoldDB" id="A0A182MFA4"/>
<evidence type="ECO:0000313" key="2">
    <source>
        <dbReference type="EnsemblMetazoa" id="ACUA016897-PA"/>
    </source>
</evidence>
<protein>
    <submittedName>
        <fullName evidence="2">Uncharacterized protein</fullName>
    </submittedName>
</protein>
<dbReference type="Proteomes" id="UP000075883">
    <property type="component" value="Unassembled WGS sequence"/>
</dbReference>
<evidence type="ECO:0000256" key="1">
    <source>
        <dbReference type="SAM" id="Phobius"/>
    </source>
</evidence>
<keyword evidence="3" id="KW-1185">Reference proteome</keyword>
<keyword evidence="1" id="KW-1133">Transmembrane helix</keyword>
<organism evidence="2 3">
    <name type="scientific">Anopheles culicifacies</name>
    <dbReference type="NCBI Taxonomy" id="139723"/>
    <lineage>
        <taxon>Eukaryota</taxon>
        <taxon>Metazoa</taxon>
        <taxon>Ecdysozoa</taxon>
        <taxon>Arthropoda</taxon>
        <taxon>Hexapoda</taxon>
        <taxon>Insecta</taxon>
        <taxon>Pterygota</taxon>
        <taxon>Neoptera</taxon>
        <taxon>Endopterygota</taxon>
        <taxon>Diptera</taxon>
        <taxon>Nematocera</taxon>
        <taxon>Culicoidea</taxon>
        <taxon>Culicidae</taxon>
        <taxon>Anophelinae</taxon>
        <taxon>Anopheles</taxon>
        <taxon>culicifacies species complex</taxon>
    </lineage>
</organism>
<dbReference type="EnsemblMetazoa" id="ACUA016897-RA">
    <property type="protein sequence ID" value="ACUA016897-PA"/>
    <property type="gene ID" value="ACUA016897"/>
</dbReference>
<dbReference type="VEuPathDB" id="VectorBase:ACUA016897"/>
<evidence type="ECO:0000313" key="3">
    <source>
        <dbReference type="Proteomes" id="UP000075883"/>
    </source>
</evidence>
<dbReference type="EMBL" id="AXCM01011827">
    <property type="status" value="NOT_ANNOTATED_CDS"/>
    <property type="molecule type" value="Genomic_DNA"/>
</dbReference>